<dbReference type="OrthoDB" id="1114838at2"/>
<keyword evidence="3" id="KW-1133">Transmembrane helix</keyword>
<dbReference type="PANTHER" id="PTHR22916:SF51">
    <property type="entry name" value="GLYCOSYLTRANSFERASE EPSH-RELATED"/>
    <property type="match status" value="1"/>
</dbReference>
<evidence type="ECO:0000313" key="5">
    <source>
        <dbReference type="EMBL" id="SUV28761.1"/>
    </source>
</evidence>
<dbReference type="CDD" id="cd00761">
    <property type="entry name" value="Glyco_tranf_GTA_type"/>
    <property type="match status" value="1"/>
</dbReference>
<reference evidence="5 6" key="1">
    <citation type="submission" date="2018-06" db="EMBL/GenBank/DDBJ databases">
        <authorList>
            <consortium name="Pathogen Informatics"/>
            <person name="Doyle S."/>
        </authorList>
    </citation>
    <scope>NUCLEOTIDE SEQUENCE [LARGE SCALE GENOMIC DNA]</scope>
    <source>
        <strain evidence="5 6">NCTC11155</strain>
    </source>
</reference>
<dbReference type="SUPFAM" id="SSF53448">
    <property type="entry name" value="Nucleotide-diphospho-sugar transferases"/>
    <property type="match status" value="1"/>
</dbReference>
<evidence type="ECO:0000259" key="4">
    <source>
        <dbReference type="Pfam" id="PF00535"/>
    </source>
</evidence>
<gene>
    <name evidence="5" type="primary">kfoC_1</name>
    <name evidence="5" type="ORF">NCTC11155_00714</name>
</gene>
<dbReference type="InterPro" id="IPR029044">
    <property type="entry name" value="Nucleotide-diphossugar_trans"/>
</dbReference>
<keyword evidence="1" id="KW-0328">Glycosyltransferase</keyword>
<dbReference type="Gene3D" id="3.90.550.10">
    <property type="entry name" value="Spore Coat Polysaccharide Biosynthesis Protein SpsA, Chain A"/>
    <property type="match status" value="1"/>
</dbReference>
<accession>A0A380YM83</accession>
<dbReference type="Pfam" id="PF00535">
    <property type="entry name" value="Glycos_transf_2"/>
    <property type="match status" value="1"/>
</dbReference>
<evidence type="ECO:0000256" key="3">
    <source>
        <dbReference type="SAM" id="Phobius"/>
    </source>
</evidence>
<feature type="domain" description="Glycosyltransferase 2-like" evidence="4">
    <location>
        <begin position="6"/>
        <end position="167"/>
    </location>
</feature>
<evidence type="ECO:0000256" key="2">
    <source>
        <dbReference type="ARBA" id="ARBA00022679"/>
    </source>
</evidence>
<dbReference type="PANTHER" id="PTHR22916">
    <property type="entry name" value="GLYCOSYLTRANSFERASE"/>
    <property type="match status" value="1"/>
</dbReference>
<name>A0A380YM83_9BACE</name>
<dbReference type="RefSeq" id="WP_004289869.1">
    <property type="nucleotide sequence ID" value="NZ_CABKNQ010000019.1"/>
</dbReference>
<evidence type="ECO:0000256" key="1">
    <source>
        <dbReference type="ARBA" id="ARBA00022676"/>
    </source>
</evidence>
<dbReference type="InterPro" id="IPR001173">
    <property type="entry name" value="Glyco_trans_2-like"/>
</dbReference>
<dbReference type="AlphaFoldDB" id="A0A380YM83"/>
<dbReference type="GeneID" id="93070652"/>
<sequence>MSYSVSLVIPLYNVEKYVKDSLFSALKQTFKSIEYILVDDCSTDETMQVVKSIIMDHPRFMDIKILSHDINAGLSAARNTGLLHAQGKYVFFMDSDDEITIDCIEKHYNVIETSGADFTVADLCLEGAKSIHIRPILCEVEKTLPILSYLKREWNTSACNKLYKKRFLIENGLLFKNGLLHEDILWSYEVANKAKVIALVAKATYIYKIRKNSITTYKNNSRKIDSLLFILETISLEWNHGSIPIKYENEYYRYIDFWCLNTALLLLNFDGTYSESSKYYSRIIEIVKSKKRYSFIFRCPFFVFYLFVTPIYLLYKKIR</sequence>
<keyword evidence="3" id="KW-0472">Membrane</keyword>
<dbReference type="EMBL" id="UFSX01000001">
    <property type="protein sequence ID" value="SUV28761.1"/>
    <property type="molecule type" value="Genomic_DNA"/>
</dbReference>
<organism evidence="5 6">
    <name type="scientific">Bacteroides eggerthii</name>
    <dbReference type="NCBI Taxonomy" id="28111"/>
    <lineage>
        <taxon>Bacteria</taxon>
        <taxon>Pseudomonadati</taxon>
        <taxon>Bacteroidota</taxon>
        <taxon>Bacteroidia</taxon>
        <taxon>Bacteroidales</taxon>
        <taxon>Bacteroidaceae</taxon>
        <taxon>Bacteroides</taxon>
    </lineage>
</organism>
<evidence type="ECO:0000313" key="6">
    <source>
        <dbReference type="Proteomes" id="UP000254424"/>
    </source>
</evidence>
<proteinExistence type="predicted"/>
<dbReference type="Proteomes" id="UP000254424">
    <property type="component" value="Unassembled WGS sequence"/>
</dbReference>
<dbReference type="STRING" id="483216.BACEGG_01574"/>
<keyword evidence="3" id="KW-0812">Transmembrane</keyword>
<dbReference type="GO" id="GO:0016758">
    <property type="term" value="F:hexosyltransferase activity"/>
    <property type="evidence" value="ECO:0007669"/>
    <property type="project" value="UniProtKB-ARBA"/>
</dbReference>
<feature type="transmembrane region" description="Helical" evidence="3">
    <location>
        <begin position="295"/>
        <end position="315"/>
    </location>
</feature>
<keyword evidence="2 5" id="KW-0808">Transferase</keyword>
<protein>
    <submittedName>
        <fullName evidence="5">LPS biosynthesis related glycosyltransferase</fullName>
    </submittedName>
</protein>